<protein>
    <submittedName>
        <fullName evidence="2">Uncharacterized protein</fullName>
    </submittedName>
</protein>
<feature type="compositionally biased region" description="Low complexity" evidence="1">
    <location>
        <begin position="53"/>
        <end position="66"/>
    </location>
</feature>
<dbReference type="RefSeq" id="XP_033522047.1">
    <property type="nucleotide sequence ID" value="XM_033671627.1"/>
</dbReference>
<keyword evidence="3" id="KW-1185">Reference proteome</keyword>
<proteinExistence type="predicted"/>
<reference evidence="2" key="1">
    <citation type="journal article" date="2020" name="Stud. Mycol.">
        <title>101 Dothideomycetes genomes: a test case for predicting lifestyles and emergence of pathogens.</title>
        <authorList>
            <person name="Haridas S."/>
            <person name="Albert R."/>
            <person name="Binder M."/>
            <person name="Bloem J."/>
            <person name="Labutti K."/>
            <person name="Salamov A."/>
            <person name="Andreopoulos B."/>
            <person name="Baker S."/>
            <person name="Barry K."/>
            <person name="Bills G."/>
            <person name="Bluhm B."/>
            <person name="Cannon C."/>
            <person name="Castanera R."/>
            <person name="Culley D."/>
            <person name="Daum C."/>
            <person name="Ezra D."/>
            <person name="Gonzalez J."/>
            <person name="Henrissat B."/>
            <person name="Kuo A."/>
            <person name="Liang C."/>
            <person name="Lipzen A."/>
            <person name="Lutzoni F."/>
            <person name="Magnuson J."/>
            <person name="Mondo S."/>
            <person name="Nolan M."/>
            <person name="Ohm R."/>
            <person name="Pangilinan J."/>
            <person name="Park H.-J."/>
            <person name="Ramirez L."/>
            <person name="Alfaro M."/>
            <person name="Sun H."/>
            <person name="Tritt A."/>
            <person name="Yoshinaga Y."/>
            <person name="Zwiers L.-H."/>
            <person name="Turgeon B."/>
            <person name="Goodwin S."/>
            <person name="Spatafora J."/>
            <person name="Crous P."/>
            <person name="Grigoriev I."/>
        </authorList>
    </citation>
    <scope>NUCLEOTIDE SEQUENCE</scope>
    <source>
        <strain evidence="2">CBS 119687</strain>
    </source>
</reference>
<evidence type="ECO:0000256" key="1">
    <source>
        <dbReference type="SAM" id="MobiDB-lite"/>
    </source>
</evidence>
<feature type="compositionally biased region" description="Polar residues" evidence="1">
    <location>
        <begin position="1"/>
        <end position="11"/>
    </location>
</feature>
<feature type="region of interest" description="Disordered" evidence="1">
    <location>
        <begin position="1"/>
        <end position="73"/>
    </location>
</feature>
<dbReference type="OrthoDB" id="3786746at2759"/>
<dbReference type="AlphaFoldDB" id="A0A6A6A9X1"/>
<name>A0A6A6A9X1_9PLEO</name>
<dbReference type="GeneID" id="54412059"/>
<gene>
    <name evidence="2" type="ORF">P153DRAFT_398254</name>
</gene>
<accession>A0A6A6A9X1</accession>
<dbReference type="Proteomes" id="UP000799771">
    <property type="component" value="Unassembled WGS sequence"/>
</dbReference>
<sequence>MPPQGLPSTPRATRPALSPLHTTFPSTPAPPPYSTQPFKPSDSIFANATIPLSPASSSASSSSSSPYDGLAPRKRNPIVRLFSCFGREERARRRVERAEGFEKVGEGGHWTEC</sequence>
<dbReference type="EMBL" id="ML977510">
    <property type="protein sequence ID" value="KAF2127658.1"/>
    <property type="molecule type" value="Genomic_DNA"/>
</dbReference>
<evidence type="ECO:0000313" key="3">
    <source>
        <dbReference type="Proteomes" id="UP000799771"/>
    </source>
</evidence>
<evidence type="ECO:0000313" key="2">
    <source>
        <dbReference type="EMBL" id="KAF2127658.1"/>
    </source>
</evidence>
<organism evidence="2 3">
    <name type="scientific">Dothidotthia symphoricarpi CBS 119687</name>
    <dbReference type="NCBI Taxonomy" id="1392245"/>
    <lineage>
        <taxon>Eukaryota</taxon>
        <taxon>Fungi</taxon>
        <taxon>Dikarya</taxon>
        <taxon>Ascomycota</taxon>
        <taxon>Pezizomycotina</taxon>
        <taxon>Dothideomycetes</taxon>
        <taxon>Pleosporomycetidae</taxon>
        <taxon>Pleosporales</taxon>
        <taxon>Dothidotthiaceae</taxon>
        <taxon>Dothidotthia</taxon>
    </lineage>
</organism>